<dbReference type="Proteomes" id="UP001415857">
    <property type="component" value="Unassembled WGS sequence"/>
</dbReference>
<accession>A0AAP0RUV0</accession>
<evidence type="ECO:0000313" key="2">
    <source>
        <dbReference type="EMBL" id="KAK9282902.1"/>
    </source>
</evidence>
<protein>
    <submittedName>
        <fullName evidence="2">Uncharacterized protein</fullName>
    </submittedName>
</protein>
<evidence type="ECO:0000313" key="3">
    <source>
        <dbReference type="Proteomes" id="UP001415857"/>
    </source>
</evidence>
<feature type="region of interest" description="Disordered" evidence="1">
    <location>
        <begin position="48"/>
        <end position="135"/>
    </location>
</feature>
<feature type="compositionally biased region" description="Basic and acidic residues" evidence="1">
    <location>
        <begin position="105"/>
        <end position="118"/>
    </location>
</feature>
<feature type="compositionally biased region" description="Pro residues" evidence="1">
    <location>
        <begin position="58"/>
        <end position="73"/>
    </location>
</feature>
<name>A0AAP0RUV0_LIQFO</name>
<gene>
    <name evidence="2" type="ORF">L1049_011127</name>
</gene>
<comment type="caution">
    <text evidence="2">The sequence shown here is derived from an EMBL/GenBank/DDBJ whole genome shotgun (WGS) entry which is preliminary data.</text>
</comment>
<dbReference type="EMBL" id="JBBPBK010000006">
    <property type="protein sequence ID" value="KAK9282902.1"/>
    <property type="molecule type" value="Genomic_DNA"/>
</dbReference>
<reference evidence="2 3" key="1">
    <citation type="journal article" date="2024" name="Plant J.">
        <title>Genome sequences and population genomics reveal climatic adaptation and genomic divergence between two closely related sweetgum species.</title>
        <authorList>
            <person name="Xu W.Q."/>
            <person name="Ren C.Q."/>
            <person name="Zhang X.Y."/>
            <person name="Comes H.P."/>
            <person name="Liu X.H."/>
            <person name="Li Y.G."/>
            <person name="Kettle C.J."/>
            <person name="Jalonen R."/>
            <person name="Gaisberger H."/>
            <person name="Ma Y.Z."/>
            <person name="Qiu Y.X."/>
        </authorList>
    </citation>
    <scope>NUCLEOTIDE SEQUENCE [LARGE SCALE GENOMIC DNA]</scope>
    <source>
        <strain evidence="2">Hangzhou</strain>
    </source>
</reference>
<keyword evidence="3" id="KW-1185">Reference proteome</keyword>
<proteinExistence type="predicted"/>
<dbReference type="AlphaFoldDB" id="A0AAP0RUV0"/>
<feature type="compositionally biased region" description="Pro residues" evidence="1">
    <location>
        <begin position="87"/>
        <end position="104"/>
    </location>
</feature>
<feature type="compositionally biased region" description="Polar residues" evidence="1">
    <location>
        <begin position="76"/>
        <end position="86"/>
    </location>
</feature>
<evidence type="ECO:0000256" key="1">
    <source>
        <dbReference type="SAM" id="MobiDB-lite"/>
    </source>
</evidence>
<sequence length="150" mass="16685">MVIVISYRVVVFATPDHTIGSRLGLCLVVNSEEGRVNFHLTPHFTTVSIHSSSRTAHSPPPPPQPPSPPPPPALFSTLNFSNNAQNNPPPFPSPVPPPPPPPPPLHDRRDQNSNDHLRSPPHNPPRAIRLHPYRPRVHQSLLRLRLLLPR</sequence>
<organism evidence="2 3">
    <name type="scientific">Liquidambar formosana</name>
    <name type="common">Formosan gum</name>
    <dbReference type="NCBI Taxonomy" id="63359"/>
    <lineage>
        <taxon>Eukaryota</taxon>
        <taxon>Viridiplantae</taxon>
        <taxon>Streptophyta</taxon>
        <taxon>Embryophyta</taxon>
        <taxon>Tracheophyta</taxon>
        <taxon>Spermatophyta</taxon>
        <taxon>Magnoliopsida</taxon>
        <taxon>eudicotyledons</taxon>
        <taxon>Gunneridae</taxon>
        <taxon>Pentapetalae</taxon>
        <taxon>Saxifragales</taxon>
        <taxon>Altingiaceae</taxon>
        <taxon>Liquidambar</taxon>
    </lineage>
</organism>